<keyword evidence="4" id="KW-0285">Flavoprotein</keyword>
<dbReference type="PRINTS" id="PR00411">
    <property type="entry name" value="PNDRDTASEI"/>
</dbReference>
<dbReference type="EMBL" id="VMNH01000005">
    <property type="protein sequence ID" value="TVO76993.1"/>
    <property type="molecule type" value="Genomic_DNA"/>
</dbReference>
<dbReference type="RefSeq" id="WP_144358122.1">
    <property type="nucleotide sequence ID" value="NZ_VMNH01000005.1"/>
</dbReference>
<evidence type="ECO:0000256" key="7">
    <source>
        <dbReference type="ARBA" id="ARBA00023014"/>
    </source>
</evidence>
<evidence type="ECO:0000256" key="1">
    <source>
        <dbReference type="ARBA" id="ARBA00001974"/>
    </source>
</evidence>
<dbReference type="InterPro" id="IPR039650">
    <property type="entry name" value="HdrA-like"/>
</dbReference>
<protein>
    <submittedName>
        <fullName evidence="9">Hydrogenase iron-sulfur subunit</fullName>
    </submittedName>
</protein>
<evidence type="ECO:0000256" key="2">
    <source>
        <dbReference type="ARBA" id="ARBA00006561"/>
    </source>
</evidence>
<keyword evidence="4" id="KW-0274">FAD</keyword>
<dbReference type="Pfam" id="PF02662">
    <property type="entry name" value="FlpD"/>
    <property type="match status" value="1"/>
</dbReference>
<dbReference type="PROSITE" id="PS00198">
    <property type="entry name" value="4FE4S_FER_1"/>
    <property type="match status" value="2"/>
</dbReference>
<evidence type="ECO:0000256" key="3">
    <source>
        <dbReference type="ARBA" id="ARBA00022723"/>
    </source>
</evidence>
<comment type="cofactor">
    <cofactor evidence="1">
        <name>FAD</name>
        <dbReference type="ChEBI" id="CHEBI:57692"/>
    </cofactor>
</comment>
<dbReference type="Pfam" id="PF13450">
    <property type="entry name" value="NAD_binding_8"/>
    <property type="match status" value="1"/>
</dbReference>
<dbReference type="GO" id="GO:0051536">
    <property type="term" value="F:iron-sulfur cluster binding"/>
    <property type="evidence" value="ECO:0007669"/>
    <property type="project" value="UniProtKB-KW"/>
</dbReference>
<dbReference type="Gene3D" id="3.40.50.720">
    <property type="entry name" value="NAD(P)-binding Rossmann-like Domain"/>
    <property type="match status" value="1"/>
</dbReference>
<evidence type="ECO:0000256" key="6">
    <source>
        <dbReference type="ARBA" id="ARBA00023004"/>
    </source>
</evidence>
<name>A0A557SHV8_9GAMM</name>
<accession>A0A557SHV8</accession>
<dbReference type="PRINTS" id="PR00368">
    <property type="entry name" value="FADPNR"/>
</dbReference>
<evidence type="ECO:0000259" key="8">
    <source>
        <dbReference type="PROSITE" id="PS51379"/>
    </source>
</evidence>
<dbReference type="Pfam" id="PF13187">
    <property type="entry name" value="Fer4_9"/>
    <property type="match status" value="1"/>
</dbReference>
<dbReference type="OrthoDB" id="9800445at2"/>
<keyword evidence="5" id="KW-0560">Oxidoreductase</keyword>
<evidence type="ECO:0000313" key="9">
    <source>
        <dbReference type="EMBL" id="TVO76993.1"/>
    </source>
</evidence>
<proteinExistence type="inferred from homology"/>
<feature type="domain" description="4Fe-4S ferredoxin-type" evidence="8">
    <location>
        <begin position="535"/>
        <end position="564"/>
    </location>
</feature>
<dbReference type="InterPro" id="IPR017896">
    <property type="entry name" value="4Fe4S_Fe-S-bd"/>
</dbReference>
<comment type="similarity">
    <text evidence="2">Belongs to the HdrA family.</text>
</comment>
<evidence type="ECO:0000256" key="5">
    <source>
        <dbReference type="ARBA" id="ARBA00023002"/>
    </source>
</evidence>
<dbReference type="SUPFAM" id="SSF54862">
    <property type="entry name" value="4Fe-4S ferredoxins"/>
    <property type="match status" value="1"/>
</dbReference>
<keyword evidence="10" id="KW-1185">Reference proteome</keyword>
<dbReference type="InterPro" id="IPR017900">
    <property type="entry name" value="4Fe4S_Fe_S_CS"/>
</dbReference>
<feature type="domain" description="4Fe-4S ferredoxin-type" evidence="8">
    <location>
        <begin position="565"/>
        <end position="594"/>
    </location>
</feature>
<dbReference type="Gene3D" id="3.30.70.20">
    <property type="match status" value="1"/>
</dbReference>
<dbReference type="InterPro" id="IPR003813">
    <property type="entry name" value="MvhD/FlpD"/>
</dbReference>
<dbReference type="GO" id="GO:0046872">
    <property type="term" value="F:metal ion binding"/>
    <property type="evidence" value="ECO:0007669"/>
    <property type="project" value="UniProtKB-KW"/>
</dbReference>
<evidence type="ECO:0000256" key="4">
    <source>
        <dbReference type="ARBA" id="ARBA00022827"/>
    </source>
</evidence>
<organism evidence="9 10">
    <name type="scientific">Sedimenticola selenatireducens</name>
    <dbReference type="NCBI Taxonomy" id="191960"/>
    <lineage>
        <taxon>Bacteria</taxon>
        <taxon>Pseudomonadati</taxon>
        <taxon>Pseudomonadota</taxon>
        <taxon>Gammaproteobacteria</taxon>
        <taxon>Chromatiales</taxon>
        <taxon>Sedimenticolaceae</taxon>
        <taxon>Sedimenticola</taxon>
    </lineage>
</organism>
<dbReference type="PANTHER" id="PTHR43498:SF1">
    <property type="entry name" value="COB--COM HETERODISULFIDE REDUCTASE IRON-SULFUR SUBUNIT A"/>
    <property type="match status" value="1"/>
</dbReference>
<dbReference type="SUPFAM" id="SSF51971">
    <property type="entry name" value="Nucleotide-binding domain"/>
    <property type="match status" value="1"/>
</dbReference>
<dbReference type="PANTHER" id="PTHR43498">
    <property type="entry name" value="FERREDOXIN:COB-COM HETERODISULFIDE REDUCTASE SUBUNIT A"/>
    <property type="match status" value="1"/>
</dbReference>
<keyword evidence="7" id="KW-0411">Iron-sulfur</keyword>
<gene>
    <name evidence="9" type="ORF">FHP88_06105</name>
</gene>
<dbReference type="AlphaFoldDB" id="A0A557SHV8"/>
<comment type="caution">
    <text evidence="9">The sequence shown here is derived from an EMBL/GenBank/DDBJ whole genome shotgun (WGS) entry which is preliminary data.</text>
</comment>
<reference evidence="9 10" key="1">
    <citation type="submission" date="2019-07" db="EMBL/GenBank/DDBJ databases">
        <title>The pathways for chlorine oxyanion respiration interact through the shared metabolite chlorate.</title>
        <authorList>
            <person name="Barnum T.P."/>
            <person name="Cheng Y."/>
            <person name="Hill K.A."/>
            <person name="Lucas L.N."/>
            <person name="Carlson H.K."/>
            <person name="Coates J.D."/>
        </authorList>
    </citation>
    <scope>NUCLEOTIDE SEQUENCE [LARGE SCALE GENOMIC DNA]</scope>
    <source>
        <strain evidence="9 10">BK-1</strain>
    </source>
</reference>
<evidence type="ECO:0000313" key="10">
    <source>
        <dbReference type="Proteomes" id="UP000316649"/>
    </source>
</evidence>
<dbReference type="Proteomes" id="UP000316649">
    <property type="component" value="Unassembled WGS sequence"/>
</dbReference>
<dbReference type="GO" id="GO:0016491">
    <property type="term" value="F:oxidoreductase activity"/>
    <property type="evidence" value="ECO:0007669"/>
    <property type="project" value="UniProtKB-KW"/>
</dbReference>
<keyword evidence="6" id="KW-0408">Iron</keyword>
<sequence>MSDEKKFAGYICTGCGIGDRLDPSQLESIATREGKMQSCKQHEMLCNSEGVQMIRDDIANDAVTHVMIAACSRRAKVEAFNFTDVALTRANLREGVIWVRPDADEHQETTQEMADDYVRMACAELRSMSKPASSGEQQLNKTIMVVGGGITGMTAAIEAAAAGYPAHIIEKSGALGGQAADYIKSIPTRSPYSEPQDTGVAAMIASIEANDLITVHLNSTVAKTAGAPGRFSVDIATESGAVVTETFGAIIQATGFNLYDPSGLMQFGYSSSPDIITNGELEKLVKASNGGPIKRPSDGKEVKAVAFVQNVGQSSTEKGQLSYHSGIGDLIAIKQAMYFKAQNGDCDTTILFNNLRTPGAAGEDFYRAGQEKMVTFSKGEVSEVVAGDSLEVKFKDLILDEETSMQADLVVLDVGMMPNSGPDPYAVPMVIDEDAEKTEEAEVKAPTVTVDSILNLDYRQGTDLPHLKNGFTDSHFICFPYETRRTGIYAAGPLRRPMDMRQAQDDAAGAAMKAIQAAENAGKGMAAHPRAGDLSFPKFRMDGCTQCKRCTVECPFGAINEDEKGYPMFNESRCRRCGTCMGACPVRVISFENYSVETVNQQIKNVEVPEEFDEKPRILVLACENDAYPALDQAAMNGVEINPWARVIPVRCLGSVSLSWITDSLNSGYDGIVLMGCAKGDDYQCHFVRGSAMAHERMGKVGDTLSSLNLEPERVVVYEVAITDVERAPKLINDMAETVEKIGLSPFKF</sequence>
<keyword evidence="3" id="KW-0479">Metal-binding</keyword>
<dbReference type="PROSITE" id="PS51379">
    <property type="entry name" value="4FE4S_FER_2"/>
    <property type="match status" value="2"/>
</dbReference>